<gene>
    <name evidence="1" type="ORF">RxyAA322_22880</name>
</gene>
<organism evidence="1 2">
    <name type="scientific">Rubrobacter xylanophilus</name>
    <dbReference type="NCBI Taxonomy" id="49319"/>
    <lineage>
        <taxon>Bacteria</taxon>
        <taxon>Bacillati</taxon>
        <taxon>Actinomycetota</taxon>
        <taxon>Rubrobacteria</taxon>
        <taxon>Rubrobacterales</taxon>
        <taxon>Rubrobacteraceae</taxon>
        <taxon>Rubrobacter</taxon>
    </lineage>
</organism>
<name>A0A510HKL0_9ACTN</name>
<sequence length="347" mass="36220">MRGRRLVLGYDGGCGACSALVQRIEEAVGDKLEVRSLHEPQVEHWREQALGSDAPWAPTLIEVEGERVRAWVGVRMGAVLARRLGPAATWRVMQALGEAGTPSTGVASMEESGGISRGQFLKGLTGGLVALSVLPAGQALASGKEAVNASGVTRVSSRSAAVARLKRSRAVSAAAGRFGSPDWSGVTRAKYKDKDGVERAFYTVPYRLAEATAAGATAGVTLLFTEDEGSVEDAQSVALRVRQTGEGRVTLEYYLPDGTPVATVEEQDGKIKARPAERSSQDAVQPRGVREFVGCFVGCLGASVSVGCAVACANCVIPPPEPPPCIQCAACAGSAGLRCARLCRPLL</sequence>
<dbReference type="Proteomes" id="UP000318065">
    <property type="component" value="Chromosome"/>
</dbReference>
<protein>
    <submittedName>
        <fullName evidence="1">Uncharacterized protein</fullName>
    </submittedName>
</protein>
<dbReference type="AlphaFoldDB" id="A0A510HKL0"/>
<proteinExistence type="predicted"/>
<accession>A0A510HKL0</accession>
<reference evidence="1" key="1">
    <citation type="journal article" date="2019" name="Microbiol. Resour. Announc.">
        <title>Complete Genome Sequence of Rubrobacter xylanophilus Strain AA3-22, Isolated from Arima Onsen in Japan.</title>
        <authorList>
            <person name="Tomariguchi N."/>
            <person name="Miyazaki K."/>
        </authorList>
    </citation>
    <scope>NUCLEOTIDE SEQUENCE [LARGE SCALE GENOMIC DNA]</scope>
    <source>
        <strain evidence="1">AA3-22</strain>
    </source>
</reference>
<dbReference type="EMBL" id="AP019791">
    <property type="protein sequence ID" value="BBL80434.1"/>
    <property type="molecule type" value="Genomic_DNA"/>
</dbReference>
<evidence type="ECO:0000313" key="2">
    <source>
        <dbReference type="Proteomes" id="UP000318065"/>
    </source>
</evidence>
<evidence type="ECO:0000313" key="1">
    <source>
        <dbReference type="EMBL" id="BBL80434.1"/>
    </source>
</evidence>
<keyword evidence="2" id="KW-1185">Reference proteome</keyword>